<keyword evidence="2" id="KW-0812">Transmembrane</keyword>
<comment type="similarity">
    <text evidence="1">Belongs to the YggT family.</text>
</comment>
<dbReference type="Proteomes" id="UP000275394">
    <property type="component" value="Unassembled WGS sequence"/>
</dbReference>
<dbReference type="PANTHER" id="PTHR33219">
    <property type="entry name" value="YLMG HOMOLOG PROTEIN 2, CHLOROPLASTIC"/>
    <property type="match status" value="1"/>
</dbReference>
<keyword evidence="4" id="KW-1185">Reference proteome</keyword>
<evidence type="ECO:0000313" key="3">
    <source>
        <dbReference type="EMBL" id="ROR98931.1"/>
    </source>
</evidence>
<evidence type="ECO:0000256" key="2">
    <source>
        <dbReference type="SAM" id="Phobius"/>
    </source>
</evidence>
<evidence type="ECO:0000256" key="1">
    <source>
        <dbReference type="ARBA" id="ARBA00010894"/>
    </source>
</evidence>
<name>A0A3N2DGQ8_9GAMM</name>
<feature type="transmembrane region" description="Helical" evidence="2">
    <location>
        <begin position="7"/>
        <end position="29"/>
    </location>
</feature>
<protein>
    <submittedName>
        <fullName evidence="3">YggT family protein</fullName>
    </submittedName>
</protein>
<accession>A0A3N2DGQ8</accession>
<dbReference type="EMBL" id="RKHR01000006">
    <property type="protein sequence ID" value="ROR98931.1"/>
    <property type="molecule type" value="Genomic_DNA"/>
</dbReference>
<dbReference type="RefSeq" id="WP_123713499.1">
    <property type="nucleotide sequence ID" value="NZ_RKHR01000006.1"/>
</dbReference>
<gene>
    <name evidence="3" type="ORF">EDC56_3171</name>
</gene>
<comment type="caution">
    <text evidence="3">The sequence shown here is derived from an EMBL/GenBank/DDBJ whole genome shotgun (WGS) entry which is preliminary data.</text>
</comment>
<dbReference type="Pfam" id="PF02325">
    <property type="entry name" value="CCB3_YggT"/>
    <property type="match status" value="2"/>
</dbReference>
<sequence length="196" mass="21452">MGALAEVLSYLITTLVSFYLILVILRFLLQLARADFYNPISQFIVKATNPPLKPMRRIIPSIAGLDTASLVLALLVQAAGIALLLFISYRVIVNPTSLLIWSLLGLATAFTKLFFFTIIATIVCSWLAPQSRHPALMLLHQINEPVMAPFRRLLPSMGGLDLSPILVFMVIHVLEILIHNGAHASGMPTGIVIGLN</sequence>
<dbReference type="InterPro" id="IPR003425">
    <property type="entry name" value="CCB3/YggT"/>
</dbReference>
<organism evidence="3 4">
    <name type="scientific">Sinobacterium caligoides</name>
    <dbReference type="NCBI Taxonomy" id="933926"/>
    <lineage>
        <taxon>Bacteria</taxon>
        <taxon>Pseudomonadati</taxon>
        <taxon>Pseudomonadota</taxon>
        <taxon>Gammaproteobacteria</taxon>
        <taxon>Cellvibrionales</taxon>
        <taxon>Spongiibacteraceae</taxon>
        <taxon>Sinobacterium</taxon>
    </lineage>
</organism>
<dbReference type="GO" id="GO:0016020">
    <property type="term" value="C:membrane"/>
    <property type="evidence" value="ECO:0007669"/>
    <property type="project" value="InterPro"/>
</dbReference>
<feature type="transmembrane region" description="Helical" evidence="2">
    <location>
        <begin position="58"/>
        <end position="86"/>
    </location>
</feature>
<proteinExistence type="inferred from homology"/>
<evidence type="ECO:0000313" key="4">
    <source>
        <dbReference type="Proteomes" id="UP000275394"/>
    </source>
</evidence>
<keyword evidence="2" id="KW-1133">Transmembrane helix</keyword>
<reference evidence="3 4" key="1">
    <citation type="submission" date="2018-11" db="EMBL/GenBank/DDBJ databases">
        <title>Genomic Encyclopedia of Type Strains, Phase IV (KMG-IV): sequencing the most valuable type-strain genomes for metagenomic binning, comparative biology and taxonomic classification.</title>
        <authorList>
            <person name="Goeker M."/>
        </authorList>
    </citation>
    <scope>NUCLEOTIDE SEQUENCE [LARGE SCALE GENOMIC DNA]</scope>
    <source>
        <strain evidence="3 4">DSM 100316</strain>
    </source>
</reference>
<dbReference type="PANTHER" id="PTHR33219:SF14">
    <property type="entry name" value="PROTEIN COFACTOR ASSEMBLY OF COMPLEX C SUBUNIT B CCB3, CHLOROPLASTIC-RELATED"/>
    <property type="match status" value="1"/>
</dbReference>
<feature type="transmembrane region" description="Helical" evidence="2">
    <location>
        <begin position="157"/>
        <end position="178"/>
    </location>
</feature>
<dbReference type="AlphaFoldDB" id="A0A3N2DGQ8"/>
<dbReference type="OrthoDB" id="9806665at2"/>
<keyword evidence="2" id="KW-0472">Membrane</keyword>
<feature type="transmembrane region" description="Helical" evidence="2">
    <location>
        <begin position="98"/>
        <end position="128"/>
    </location>
</feature>